<feature type="region of interest" description="Disordered" evidence="1">
    <location>
        <begin position="558"/>
        <end position="578"/>
    </location>
</feature>
<comment type="caution">
    <text evidence="2">The sequence shown here is derived from an EMBL/GenBank/DDBJ whole genome shotgun (WGS) entry which is preliminary data.</text>
</comment>
<proteinExistence type="predicted"/>
<evidence type="ECO:0008006" key="4">
    <source>
        <dbReference type="Google" id="ProtNLM"/>
    </source>
</evidence>
<keyword evidence="3" id="KW-1185">Reference proteome</keyword>
<feature type="compositionally biased region" description="Basic and acidic residues" evidence="1">
    <location>
        <begin position="558"/>
        <end position="569"/>
    </location>
</feature>
<dbReference type="AlphaFoldDB" id="A0A0L0UUW1"/>
<reference evidence="3" key="1">
    <citation type="submission" date="2014-03" db="EMBL/GenBank/DDBJ databases">
        <title>The Genome Sequence of Puccinia striiformis f. sp. tritici PST-78.</title>
        <authorList>
            <consortium name="The Broad Institute Genome Sequencing Platform"/>
            <person name="Cuomo C."/>
            <person name="Hulbert S."/>
            <person name="Chen X."/>
            <person name="Walker B."/>
            <person name="Young S.K."/>
            <person name="Zeng Q."/>
            <person name="Gargeya S."/>
            <person name="Fitzgerald M."/>
            <person name="Haas B."/>
            <person name="Abouelleil A."/>
            <person name="Alvarado L."/>
            <person name="Arachchi H.M."/>
            <person name="Berlin A.M."/>
            <person name="Chapman S.B."/>
            <person name="Goldberg J."/>
            <person name="Griggs A."/>
            <person name="Gujja S."/>
            <person name="Hansen M."/>
            <person name="Howarth C."/>
            <person name="Imamovic A."/>
            <person name="Larimer J."/>
            <person name="McCowan C."/>
            <person name="Montmayeur A."/>
            <person name="Murphy C."/>
            <person name="Neiman D."/>
            <person name="Pearson M."/>
            <person name="Priest M."/>
            <person name="Roberts A."/>
            <person name="Saif S."/>
            <person name="Shea T."/>
            <person name="Sisk P."/>
            <person name="Sykes S."/>
            <person name="Wortman J."/>
            <person name="Nusbaum C."/>
            <person name="Birren B."/>
        </authorList>
    </citation>
    <scope>NUCLEOTIDE SEQUENCE [LARGE SCALE GENOMIC DNA]</scope>
    <source>
        <strain evidence="3">race PST-78</strain>
    </source>
</reference>
<dbReference type="OrthoDB" id="2506334at2759"/>
<dbReference type="EMBL" id="AJIL01000240">
    <property type="protein sequence ID" value="KNE90731.1"/>
    <property type="molecule type" value="Genomic_DNA"/>
</dbReference>
<evidence type="ECO:0000313" key="3">
    <source>
        <dbReference type="Proteomes" id="UP000054564"/>
    </source>
</evidence>
<organism evidence="2 3">
    <name type="scientific">Puccinia striiformis f. sp. tritici PST-78</name>
    <dbReference type="NCBI Taxonomy" id="1165861"/>
    <lineage>
        <taxon>Eukaryota</taxon>
        <taxon>Fungi</taxon>
        <taxon>Dikarya</taxon>
        <taxon>Basidiomycota</taxon>
        <taxon>Pucciniomycotina</taxon>
        <taxon>Pucciniomycetes</taxon>
        <taxon>Pucciniales</taxon>
        <taxon>Pucciniaceae</taxon>
        <taxon>Puccinia</taxon>
    </lineage>
</organism>
<gene>
    <name evidence="2" type="ORF">PSTG_15837</name>
</gene>
<sequence>MARAKKRKPAPLLVPHSPPATAIKSKNVKANEEIPQPEVQTQGPPAATETNKWKVPLGMDRDYRTFIDHDTTLDKQGYPLFPNRSTIWVHLADSPKIKNFKKFGFPHTDNHETKKCQHWKLIRVTCLGALLCDREDCDYAGSPPDKIKELLSKDPPCPGSAGRCPGRVYWHKCTNTKIRFDIHSSGWALLCHQGLHNHPWPTPKKPDPEAMEELANEVKKNPKATALQLKIGNANSSEQPIKSVIDIHESLGNADRLGYYVRQIRKEVKEAPDMMNGGSGGDSFLHDMSLHIISTSWTPGEEHFTFQMQLSWICGLSDSYYEIHFTVLFRQFLLPSILPSEREELATSIVDFSQAQMNGFVAVFGQIDRQDAINKLKGCWGHFCQSITRVKGNRQAIRPDEEVCAWCLWFLHGSMCLALLERFDQAGRTHEERIDEVRCLFPKTKRWLDWWAMANMANMLLPSRRPMPEDSPEGEDRLPNTTNTQESMHRVYCMFSAGKKSMLKGMVELYAFVKALERDHCNVMQGMPIRYGSQLKKQVDVSQSIGWVKPTKRQRAATREYAEKNDGRPPDTTAGLLGESTRPIKRAKMGRPANSGNIDKNPYTTFVSYASSTNPKLRYRCWLAAALESLYALYSPLWLKESDGKKNDLFNTVVNHFTTRTTYEMTEKGSLKLILSRGSGMIFDAIQKLLPQSSKEGDFASCDLFLETVMDAQKKHSSKVLQGLFCINLSRAFTCPRHKAPVQHPWENVQMSVLRITPSMFDHNGIGQRQAGQLITLWQSSGLNGGSGLQCKQCNVNSKKRGGCKAQKNKCKTQVTTADAKLDELSIISAPNANPPLHLYFHTLPGLMDIPRGLLIISGLLIRFFIDQTGY</sequence>
<name>A0A0L0UUW1_9BASI</name>
<evidence type="ECO:0000313" key="2">
    <source>
        <dbReference type="EMBL" id="KNE90731.1"/>
    </source>
</evidence>
<evidence type="ECO:0000256" key="1">
    <source>
        <dbReference type="SAM" id="MobiDB-lite"/>
    </source>
</evidence>
<accession>A0A0L0UUW1</accession>
<dbReference type="Proteomes" id="UP000054564">
    <property type="component" value="Unassembled WGS sequence"/>
</dbReference>
<protein>
    <recommendedName>
        <fullName evidence="4">GCM domain-containing protein</fullName>
    </recommendedName>
</protein>
<feature type="region of interest" description="Disordered" evidence="1">
    <location>
        <begin position="462"/>
        <end position="483"/>
    </location>
</feature>
<feature type="region of interest" description="Disordered" evidence="1">
    <location>
        <begin position="1"/>
        <end position="51"/>
    </location>
</feature>